<dbReference type="GO" id="GO:0052621">
    <property type="term" value="F:diguanylate cyclase activity"/>
    <property type="evidence" value="ECO:0007669"/>
    <property type="project" value="TreeGrafter"/>
</dbReference>
<sequence length="334" mass="39542">MKTIEEAKNICRTIWHLYLEQRDYKTLATFVDQEMTLIGTGAHEICHTSAECFQKLYQEEEQWDGSFLITREWYQGYACDAHTFNIIGELHTKENGKNRIIYEVTTRFTMLLHYKNEQWKVLHVHQSVGDHNQMDNEFFPKHIVDQSNRMLKERIAQKTKELEERNQQVLYYSQYDYLTDIWNRQYCEKQIEQTMAKHAYGIMLMIDVDHFKWFNDSYGHPFGDKVLKTLAYCMKTVFFQGLCGRIGGDEFVVYGTNCEGDITCVEDKINSFFAYWKQAQKALDIAQTITLSVGVAYYPIHGTNFDKVWQHADKAMYEAKKHSDNTICFYDTKH</sequence>
<dbReference type="EMBL" id="SMBP01000008">
    <property type="protein sequence ID" value="TCU60147.1"/>
    <property type="molecule type" value="Genomic_DNA"/>
</dbReference>
<accession>A0A4R3TG74</accession>
<dbReference type="InterPro" id="IPR050469">
    <property type="entry name" value="Diguanylate_Cyclase"/>
</dbReference>
<dbReference type="Proteomes" id="UP000295773">
    <property type="component" value="Unassembled WGS sequence"/>
</dbReference>
<dbReference type="CDD" id="cd01949">
    <property type="entry name" value="GGDEF"/>
    <property type="match status" value="1"/>
</dbReference>
<evidence type="ECO:0000259" key="1">
    <source>
        <dbReference type="PROSITE" id="PS50887"/>
    </source>
</evidence>
<dbReference type="InterPro" id="IPR029787">
    <property type="entry name" value="Nucleotide_cyclase"/>
</dbReference>
<name>A0A4R3TG74_9FIRM</name>
<dbReference type="AlphaFoldDB" id="A0A4R3TG74"/>
<keyword evidence="3" id="KW-1185">Reference proteome</keyword>
<dbReference type="InterPro" id="IPR032710">
    <property type="entry name" value="NTF2-like_dom_sf"/>
</dbReference>
<dbReference type="PANTHER" id="PTHR45138:SF9">
    <property type="entry name" value="DIGUANYLATE CYCLASE DGCM-RELATED"/>
    <property type="match status" value="1"/>
</dbReference>
<evidence type="ECO:0000313" key="2">
    <source>
        <dbReference type="EMBL" id="TCU60147.1"/>
    </source>
</evidence>
<dbReference type="PROSITE" id="PS50887">
    <property type="entry name" value="GGDEF"/>
    <property type="match status" value="1"/>
</dbReference>
<dbReference type="Gene3D" id="3.10.450.50">
    <property type="match status" value="1"/>
</dbReference>
<proteinExistence type="predicted"/>
<gene>
    <name evidence="2" type="ORF">EDD61_1085</name>
</gene>
<dbReference type="SUPFAM" id="SSF54427">
    <property type="entry name" value="NTF2-like"/>
    <property type="match status" value="1"/>
</dbReference>
<comment type="caution">
    <text evidence="2">The sequence shown here is derived from an EMBL/GenBank/DDBJ whole genome shotgun (WGS) entry which is preliminary data.</text>
</comment>
<feature type="domain" description="GGDEF" evidence="1">
    <location>
        <begin position="199"/>
        <end position="332"/>
    </location>
</feature>
<organism evidence="2 3">
    <name type="scientific">Longicatena caecimuris</name>
    <dbReference type="NCBI Taxonomy" id="1796635"/>
    <lineage>
        <taxon>Bacteria</taxon>
        <taxon>Bacillati</taxon>
        <taxon>Bacillota</taxon>
        <taxon>Erysipelotrichia</taxon>
        <taxon>Erysipelotrichales</taxon>
        <taxon>Erysipelotrichaceae</taxon>
        <taxon>Longicatena</taxon>
    </lineage>
</organism>
<dbReference type="RefSeq" id="WP_132224532.1">
    <property type="nucleotide sequence ID" value="NZ_JANKBG010000008.1"/>
</dbReference>
<dbReference type="PANTHER" id="PTHR45138">
    <property type="entry name" value="REGULATORY COMPONENTS OF SENSORY TRANSDUCTION SYSTEM"/>
    <property type="match status" value="1"/>
</dbReference>
<dbReference type="Pfam" id="PF00990">
    <property type="entry name" value="GGDEF"/>
    <property type="match status" value="1"/>
</dbReference>
<dbReference type="InterPro" id="IPR043128">
    <property type="entry name" value="Rev_trsase/Diguanyl_cyclase"/>
</dbReference>
<dbReference type="NCBIfam" id="TIGR00254">
    <property type="entry name" value="GGDEF"/>
    <property type="match status" value="1"/>
</dbReference>
<dbReference type="SUPFAM" id="SSF55073">
    <property type="entry name" value="Nucleotide cyclase"/>
    <property type="match status" value="1"/>
</dbReference>
<dbReference type="InterPro" id="IPR000160">
    <property type="entry name" value="GGDEF_dom"/>
</dbReference>
<protein>
    <submittedName>
        <fullName evidence="2">Diguanylate cyclase (GGDEF)-like protein</fullName>
    </submittedName>
</protein>
<reference evidence="2 3" key="1">
    <citation type="submission" date="2019-03" db="EMBL/GenBank/DDBJ databases">
        <title>Genomic Encyclopedia of Type Strains, Phase IV (KMG-IV): sequencing the most valuable type-strain genomes for metagenomic binning, comparative biology and taxonomic classification.</title>
        <authorList>
            <person name="Goeker M."/>
        </authorList>
    </citation>
    <scope>NUCLEOTIDE SEQUENCE [LARGE SCALE GENOMIC DNA]</scope>
    <source>
        <strain evidence="2 3">DSM 29481</strain>
    </source>
</reference>
<dbReference type="SMART" id="SM00267">
    <property type="entry name" value="GGDEF"/>
    <property type="match status" value="1"/>
</dbReference>
<evidence type="ECO:0000313" key="3">
    <source>
        <dbReference type="Proteomes" id="UP000295773"/>
    </source>
</evidence>
<dbReference type="Gene3D" id="3.30.70.270">
    <property type="match status" value="1"/>
</dbReference>